<gene>
    <name evidence="2" type="ORF">GOC74_12270</name>
</gene>
<dbReference type="RefSeq" id="WP_170094370.1">
    <property type="nucleotide sequence ID" value="NZ_WOYG01000001.1"/>
</dbReference>
<reference evidence="2" key="1">
    <citation type="submission" date="2019-12" db="EMBL/GenBank/DDBJ databases">
        <title>Whole-genome sequence of Halomicrobium mukohataei pws1.</title>
        <authorList>
            <person name="Verma D.K."/>
            <person name="Gopal K."/>
            <person name="Prasad E.S."/>
        </authorList>
    </citation>
    <scope>NUCLEOTIDE SEQUENCE</scope>
    <source>
        <strain evidence="2">Pws1</strain>
    </source>
</reference>
<sequence>MSEEHRSWWLPAVAVLLFSIVFLSIIFVALEAVLRALMSDQPPELTTSPLEIVGLAINTILTIGLIFIYTQIRTIQADQEQWMESQTKIQDRQADLMEAQYTPLLTCTPSHAVGDNLVFDATNDGEGIAQKIDIELQTFVANANIDSHTPLRAAENKEVQPVNTIVDHQKIRSESKKQLSEDEQQDIIYSARAGPCRYGPDCNNESPPVIEPHESETLITNLGIQFEGGLAPQIHPETNSDFESGTAELAKHGYDIIGYKIVYSYSNILDDTVEEKKQLASGVAKLKGGESFQEIFEHSEGRIATLDIPVFGVGREYRVHFPPD</sequence>
<keyword evidence="1" id="KW-0812">Transmembrane</keyword>
<organism evidence="2 3">
    <name type="scientific">Halomicrobium mukohataei</name>
    <dbReference type="NCBI Taxonomy" id="57705"/>
    <lineage>
        <taxon>Archaea</taxon>
        <taxon>Methanobacteriati</taxon>
        <taxon>Methanobacteriota</taxon>
        <taxon>Stenosarchaea group</taxon>
        <taxon>Halobacteria</taxon>
        <taxon>Halobacteriales</taxon>
        <taxon>Haloarculaceae</taxon>
        <taxon>Halomicrobium</taxon>
    </lineage>
</organism>
<dbReference type="AlphaFoldDB" id="A0A847UC69"/>
<accession>A0A847UC69</accession>
<evidence type="ECO:0000313" key="2">
    <source>
        <dbReference type="EMBL" id="NLV10699.1"/>
    </source>
</evidence>
<feature type="transmembrane region" description="Helical" evidence="1">
    <location>
        <begin position="50"/>
        <end position="69"/>
    </location>
</feature>
<keyword evidence="1" id="KW-1133">Transmembrane helix</keyword>
<keyword evidence="1" id="KW-0472">Membrane</keyword>
<name>A0A847UC69_9EURY</name>
<evidence type="ECO:0000313" key="3">
    <source>
        <dbReference type="Proteomes" id="UP000608662"/>
    </source>
</evidence>
<proteinExistence type="predicted"/>
<protein>
    <submittedName>
        <fullName evidence="2">Uncharacterized protein</fullName>
    </submittedName>
</protein>
<dbReference type="Proteomes" id="UP000608662">
    <property type="component" value="Unassembled WGS sequence"/>
</dbReference>
<evidence type="ECO:0000256" key="1">
    <source>
        <dbReference type="SAM" id="Phobius"/>
    </source>
</evidence>
<comment type="caution">
    <text evidence="2">The sequence shown here is derived from an EMBL/GenBank/DDBJ whole genome shotgun (WGS) entry which is preliminary data.</text>
</comment>
<dbReference type="EMBL" id="WOYG01000001">
    <property type="protein sequence ID" value="NLV10699.1"/>
    <property type="molecule type" value="Genomic_DNA"/>
</dbReference>
<feature type="transmembrane region" description="Helical" evidence="1">
    <location>
        <begin position="7"/>
        <end position="30"/>
    </location>
</feature>